<protein>
    <submittedName>
        <fullName evidence="5">Cobalamin synthesis CobW domain protein</fullName>
    </submittedName>
</protein>
<accession>A0A077LZY8</accession>
<comment type="caution">
    <text evidence="5">The sequence shown here is derived from an EMBL/GenBank/DDBJ whole genome shotgun (WGS) entry which is preliminary data.</text>
</comment>
<evidence type="ECO:0000313" key="5">
    <source>
        <dbReference type="EMBL" id="CCH77509.1"/>
    </source>
</evidence>
<evidence type="ECO:0000256" key="3">
    <source>
        <dbReference type="SAM" id="MobiDB-lite"/>
    </source>
</evidence>
<feature type="domain" description="CobW C-terminal" evidence="4">
    <location>
        <begin position="17"/>
        <end position="104"/>
    </location>
</feature>
<dbReference type="AlphaFoldDB" id="A0A077LZY8"/>
<dbReference type="RefSeq" id="WP_053079947.1">
    <property type="nucleotide sequence ID" value="NZ_HF570958.1"/>
</dbReference>
<dbReference type="Gene3D" id="3.30.1220.10">
    <property type="entry name" value="CobW-like, C-terminal domain"/>
    <property type="match status" value="1"/>
</dbReference>
<dbReference type="SMART" id="SM00833">
    <property type="entry name" value="CobW_C"/>
    <property type="match status" value="1"/>
</dbReference>
<evidence type="ECO:0000259" key="4">
    <source>
        <dbReference type="SMART" id="SM00833"/>
    </source>
</evidence>
<feature type="region of interest" description="Disordered" evidence="3">
    <location>
        <begin position="1"/>
        <end position="21"/>
    </location>
</feature>
<dbReference type="GO" id="GO:0000166">
    <property type="term" value="F:nucleotide binding"/>
    <property type="evidence" value="ECO:0007669"/>
    <property type="project" value="UniProtKB-KW"/>
</dbReference>
<dbReference type="InterPro" id="IPR036627">
    <property type="entry name" value="CobW-likC_sf"/>
</dbReference>
<dbReference type="InterPro" id="IPR011629">
    <property type="entry name" value="CobW-like_C"/>
</dbReference>
<sequence>MHTGQAEQGGQGGHVHADSVTVRAAGPVDAAALVDLLEDPPPSAYRIKGVVAVDAGRGARPYVVNVVGRQVHIATGPEGVEPGLVAIGTSLDKAAVRARLEGALRPARGRSTRDGVRRLVQHKRLSV</sequence>
<name>A0A077LZY8_9MICO</name>
<evidence type="ECO:0000256" key="1">
    <source>
        <dbReference type="ARBA" id="ARBA00022741"/>
    </source>
</evidence>
<dbReference type="Pfam" id="PF07683">
    <property type="entry name" value="CobW_C"/>
    <property type="match status" value="1"/>
</dbReference>
<dbReference type="EMBL" id="CAJB01000113">
    <property type="protein sequence ID" value="CCH77509.1"/>
    <property type="molecule type" value="Genomic_DNA"/>
</dbReference>
<evidence type="ECO:0000313" key="6">
    <source>
        <dbReference type="Proteomes" id="UP000035721"/>
    </source>
</evidence>
<dbReference type="Proteomes" id="UP000035721">
    <property type="component" value="Unassembled WGS sequence"/>
</dbReference>
<dbReference type="SUPFAM" id="SSF90002">
    <property type="entry name" value="Hypothetical protein YjiA, C-terminal domain"/>
    <property type="match status" value="1"/>
</dbReference>
<organism evidence="5 6">
    <name type="scientific">Nostocoides japonicum T1-X7</name>
    <dbReference type="NCBI Taxonomy" id="1194083"/>
    <lineage>
        <taxon>Bacteria</taxon>
        <taxon>Bacillati</taxon>
        <taxon>Actinomycetota</taxon>
        <taxon>Actinomycetes</taxon>
        <taxon>Micrococcales</taxon>
        <taxon>Intrasporangiaceae</taxon>
        <taxon>Nostocoides</taxon>
    </lineage>
</organism>
<reference evidence="5 6" key="1">
    <citation type="journal article" date="2013" name="ISME J.">
        <title>A metabolic model for members of the genus Tetrasphaera involved in enhanced biological phosphorus removal.</title>
        <authorList>
            <person name="Kristiansen R."/>
            <person name="Nguyen H.T.T."/>
            <person name="Saunders A.M."/>
            <person name="Nielsen J.L."/>
            <person name="Wimmer R."/>
            <person name="Le V.Q."/>
            <person name="McIlroy S.J."/>
            <person name="Petrovski S."/>
            <person name="Seviour R.J."/>
            <person name="Calteau A."/>
            <person name="Nielsen K.L."/>
            <person name="Nielsen P.H."/>
        </authorList>
    </citation>
    <scope>NUCLEOTIDE SEQUENCE [LARGE SCALE GENOMIC DNA]</scope>
    <source>
        <strain evidence="5 6">T1-X7</strain>
    </source>
</reference>
<keyword evidence="1" id="KW-0547">Nucleotide-binding</keyword>
<dbReference type="STRING" id="1194083.BN12_200005"/>
<evidence type="ECO:0000256" key="2">
    <source>
        <dbReference type="ARBA" id="ARBA00023186"/>
    </source>
</evidence>
<dbReference type="OrthoDB" id="9808822at2"/>
<keyword evidence="2" id="KW-0143">Chaperone</keyword>
<gene>
    <name evidence="5" type="ORF">BN12_200005</name>
</gene>
<proteinExistence type="predicted"/>
<keyword evidence="6" id="KW-1185">Reference proteome</keyword>